<dbReference type="Proteomes" id="UP000716291">
    <property type="component" value="Unassembled WGS sequence"/>
</dbReference>
<dbReference type="AlphaFoldDB" id="A0A9P6XA63"/>
<gene>
    <name evidence="2" type="ORF">G6F64_005688</name>
</gene>
<organism evidence="2 3">
    <name type="scientific">Rhizopus oryzae</name>
    <name type="common">Mucormycosis agent</name>
    <name type="synonym">Rhizopus arrhizus var. delemar</name>
    <dbReference type="NCBI Taxonomy" id="64495"/>
    <lineage>
        <taxon>Eukaryota</taxon>
        <taxon>Fungi</taxon>
        <taxon>Fungi incertae sedis</taxon>
        <taxon>Mucoromycota</taxon>
        <taxon>Mucoromycotina</taxon>
        <taxon>Mucoromycetes</taxon>
        <taxon>Mucorales</taxon>
        <taxon>Mucorineae</taxon>
        <taxon>Rhizopodaceae</taxon>
        <taxon>Rhizopus</taxon>
    </lineage>
</organism>
<sequence>MSPSLPPTKRTRIGKREMSPTNSAGDSVTSTPEPEEGKSSRRRGTKRSEATPEPPSGRHSAGSSSSRRAGRSSSATRGAGAKRQTSKRK</sequence>
<comment type="caution">
    <text evidence="2">The sequence shown here is derived from an EMBL/GenBank/DDBJ whole genome shotgun (WGS) entry which is preliminary data.</text>
</comment>
<accession>A0A9P6XA63</accession>
<dbReference type="EMBL" id="JAANQT010000709">
    <property type="protein sequence ID" value="KAG1308940.1"/>
    <property type="molecule type" value="Genomic_DNA"/>
</dbReference>
<name>A0A9P6XA63_RHIOR</name>
<evidence type="ECO:0000313" key="3">
    <source>
        <dbReference type="Proteomes" id="UP000716291"/>
    </source>
</evidence>
<reference evidence="2" key="1">
    <citation type="journal article" date="2020" name="Microb. Genom.">
        <title>Genetic diversity of clinical and environmental Mucorales isolates obtained from an investigation of mucormycosis cases among solid organ transplant recipients.</title>
        <authorList>
            <person name="Nguyen M.H."/>
            <person name="Kaul D."/>
            <person name="Muto C."/>
            <person name="Cheng S.J."/>
            <person name="Richter R.A."/>
            <person name="Bruno V.M."/>
            <person name="Liu G."/>
            <person name="Beyhan S."/>
            <person name="Sundermann A.J."/>
            <person name="Mounaud S."/>
            <person name="Pasculle A.W."/>
            <person name="Nierman W.C."/>
            <person name="Driscoll E."/>
            <person name="Cumbie R."/>
            <person name="Clancy C.J."/>
            <person name="Dupont C.L."/>
        </authorList>
    </citation>
    <scope>NUCLEOTIDE SEQUENCE</scope>
    <source>
        <strain evidence="2">GL11</strain>
    </source>
</reference>
<proteinExistence type="predicted"/>
<evidence type="ECO:0000313" key="2">
    <source>
        <dbReference type="EMBL" id="KAG1308940.1"/>
    </source>
</evidence>
<keyword evidence="3" id="KW-1185">Reference proteome</keyword>
<feature type="region of interest" description="Disordered" evidence="1">
    <location>
        <begin position="1"/>
        <end position="89"/>
    </location>
</feature>
<evidence type="ECO:0000256" key="1">
    <source>
        <dbReference type="SAM" id="MobiDB-lite"/>
    </source>
</evidence>
<feature type="compositionally biased region" description="Low complexity" evidence="1">
    <location>
        <begin position="57"/>
        <end position="81"/>
    </location>
</feature>
<protein>
    <submittedName>
        <fullName evidence="2">Uncharacterized protein</fullName>
    </submittedName>
</protein>
<feature type="compositionally biased region" description="Polar residues" evidence="1">
    <location>
        <begin position="19"/>
        <end position="32"/>
    </location>
</feature>